<dbReference type="PANTHER" id="PTHR31306:SF10">
    <property type="entry name" value="ALPHA-1,6-MANNOSYLTRANSFERASE MNN11-RELATED"/>
    <property type="match status" value="1"/>
</dbReference>
<keyword evidence="4" id="KW-1133">Transmembrane helix</keyword>
<gene>
    <name evidence="5" type="ORF">FOA43_000062</name>
</gene>
<dbReference type="EMBL" id="CP064812">
    <property type="protein sequence ID" value="QPG72761.1"/>
    <property type="molecule type" value="Genomic_DNA"/>
</dbReference>
<accession>A0A875RVB3</accession>
<reference evidence="5" key="1">
    <citation type="submission" date="2020-10" db="EMBL/GenBank/DDBJ databases">
        <authorList>
            <person name="Roach M.J.R."/>
        </authorList>
    </citation>
    <scope>NUCLEOTIDE SEQUENCE</scope>
    <source>
        <strain evidence="5">CBS 1945</strain>
    </source>
</reference>
<comment type="similarity">
    <text evidence="1">Belongs to the glycosyltransferase 34 family.</text>
</comment>
<evidence type="ECO:0000313" key="5">
    <source>
        <dbReference type="EMBL" id="QPG72761.1"/>
    </source>
</evidence>
<keyword evidence="4" id="KW-0812">Transmembrane</keyword>
<dbReference type="OrthoDB" id="205108at2759"/>
<protein>
    <submittedName>
        <fullName evidence="5">Uncharacterized protein</fullName>
    </submittedName>
</protein>
<organism evidence="5 6">
    <name type="scientific">Eeniella nana</name>
    <name type="common">Yeast</name>
    <name type="synonym">Brettanomyces nanus</name>
    <dbReference type="NCBI Taxonomy" id="13502"/>
    <lineage>
        <taxon>Eukaryota</taxon>
        <taxon>Fungi</taxon>
        <taxon>Dikarya</taxon>
        <taxon>Ascomycota</taxon>
        <taxon>Saccharomycotina</taxon>
        <taxon>Pichiomycetes</taxon>
        <taxon>Pichiales</taxon>
        <taxon>Pichiaceae</taxon>
        <taxon>Brettanomyces</taxon>
    </lineage>
</organism>
<dbReference type="RefSeq" id="XP_038776326.1">
    <property type="nucleotide sequence ID" value="XM_038920398.1"/>
</dbReference>
<proteinExistence type="inferred from homology"/>
<evidence type="ECO:0000256" key="1">
    <source>
        <dbReference type="ARBA" id="ARBA00005664"/>
    </source>
</evidence>
<dbReference type="PANTHER" id="PTHR31306">
    <property type="entry name" value="ALPHA-1,6-MANNOSYLTRANSFERASE MNN11-RELATED"/>
    <property type="match status" value="1"/>
</dbReference>
<evidence type="ECO:0000256" key="3">
    <source>
        <dbReference type="ARBA" id="ARBA00022679"/>
    </source>
</evidence>
<evidence type="ECO:0000256" key="2">
    <source>
        <dbReference type="ARBA" id="ARBA00022676"/>
    </source>
</evidence>
<evidence type="ECO:0000256" key="4">
    <source>
        <dbReference type="SAM" id="Phobius"/>
    </source>
</evidence>
<dbReference type="InterPro" id="IPR029044">
    <property type="entry name" value="Nucleotide-diphossugar_trans"/>
</dbReference>
<keyword evidence="3" id="KW-0808">Transferase</keyword>
<evidence type="ECO:0000313" key="6">
    <source>
        <dbReference type="Proteomes" id="UP000662931"/>
    </source>
</evidence>
<dbReference type="AlphaFoldDB" id="A0A875RVB3"/>
<dbReference type="Pfam" id="PF05637">
    <property type="entry name" value="Glyco_transf_34"/>
    <property type="match status" value="1"/>
</dbReference>
<dbReference type="KEGG" id="bnn:FOA43_000062"/>
<dbReference type="GeneID" id="62193463"/>
<sequence>MALRLPPRNKKSVLSSHAVRRFIRANKGPKSIIIFILLISLTNWVLFGNAFLGPLGKGSLPSSIKSFYHLMTPAYLDKLQTTYGFQGHDTIPVKTLEIVPDVQDASMLRHLGLDNLFRVEVHTKDSSEEKRYFYTPDYFEEVNVEGEAIASSSSKDIVQKAVVAFKRMGRTVYKGSKSPQIVLVMGLDFQKYEDEYALKVLPNRVNYASKHDYGLYVRWIQEFTPRLQESHNLDTNWWRPLLIREAMSAFPQAKYFWFLDERSLIMRDDLTLESYLLNADSLGKAMLRDQPVILPESAIKTYRNTAPSDVSFIFTQDSYALNTDSIIVKNDMYGKSFLEYWGDNLYRGYSNFADNEVKALTHILQWHPYLLSRTALVPPRMLNSIHTDEKAKKDSMHSYQKGDLVVNFRSCELGNTCNNLAEAYLKDK</sequence>
<dbReference type="GO" id="GO:0000136">
    <property type="term" value="C:mannan polymerase complex"/>
    <property type="evidence" value="ECO:0007669"/>
    <property type="project" value="TreeGrafter"/>
</dbReference>
<dbReference type="GO" id="GO:0000009">
    <property type="term" value="F:alpha-1,6-mannosyltransferase activity"/>
    <property type="evidence" value="ECO:0007669"/>
    <property type="project" value="TreeGrafter"/>
</dbReference>
<keyword evidence="2" id="KW-0328">Glycosyltransferase</keyword>
<dbReference type="Proteomes" id="UP000662931">
    <property type="component" value="Chromosome 1"/>
</dbReference>
<name>A0A875RVB3_EENNA</name>
<dbReference type="GO" id="GO:0006487">
    <property type="term" value="P:protein N-linked glycosylation"/>
    <property type="evidence" value="ECO:0007669"/>
    <property type="project" value="TreeGrafter"/>
</dbReference>
<dbReference type="Gene3D" id="3.90.550.10">
    <property type="entry name" value="Spore Coat Polysaccharide Biosynthesis Protein SpsA, Chain A"/>
    <property type="match status" value="1"/>
</dbReference>
<feature type="transmembrane region" description="Helical" evidence="4">
    <location>
        <begin position="31"/>
        <end position="52"/>
    </location>
</feature>
<keyword evidence="6" id="KW-1185">Reference proteome</keyword>
<dbReference type="InterPro" id="IPR008630">
    <property type="entry name" value="Glyco_trans_34"/>
</dbReference>
<keyword evidence="4" id="KW-0472">Membrane</keyword>